<proteinExistence type="predicted"/>
<comment type="caution">
    <text evidence="3">The sequence shown here is derived from an EMBL/GenBank/DDBJ whole genome shotgun (WGS) entry which is preliminary data.</text>
</comment>
<feature type="domain" description="LytR/CpsA/Psr regulator C-terminal" evidence="2">
    <location>
        <begin position="107"/>
        <end position="192"/>
    </location>
</feature>
<feature type="compositionally biased region" description="Pro residues" evidence="1">
    <location>
        <begin position="91"/>
        <end position="100"/>
    </location>
</feature>
<organism evidence="3 4">
    <name type="scientific">Nocardia jiangsuensis</name>
    <dbReference type="NCBI Taxonomy" id="1691563"/>
    <lineage>
        <taxon>Bacteria</taxon>
        <taxon>Bacillati</taxon>
        <taxon>Actinomycetota</taxon>
        <taxon>Actinomycetes</taxon>
        <taxon>Mycobacteriales</taxon>
        <taxon>Nocardiaceae</taxon>
        <taxon>Nocardia</taxon>
    </lineage>
</organism>
<dbReference type="Pfam" id="PF13399">
    <property type="entry name" value="LytR_C"/>
    <property type="match status" value="1"/>
</dbReference>
<dbReference type="Gene3D" id="3.30.70.2390">
    <property type="match status" value="1"/>
</dbReference>
<evidence type="ECO:0000256" key="1">
    <source>
        <dbReference type="SAM" id="MobiDB-lite"/>
    </source>
</evidence>
<keyword evidence="4" id="KW-1185">Reference proteome</keyword>
<sequence>MSNPNPTSGGPPLRALAMVLIALAIVFAGLGAMSLSDSDSSAADTPGTETSTAAPTTTAPRVTTTSAAAATSTTSTVPETPTAVETTTTAAPPPPPPPTAPSVNRAVPVRVLNNSLVAGLAGRTASELGANGWSNVATGNYAGGTLPRTTVFYGDSPAEQAAAEAIAAEIGAVAEPRFAGISGSEPGVIVIVTGN</sequence>
<accession>A0ABV8DVD7</accession>
<name>A0ABV8DVD7_9NOCA</name>
<gene>
    <name evidence="3" type="ORF">ACFO0B_15200</name>
</gene>
<dbReference type="Proteomes" id="UP001595696">
    <property type="component" value="Unassembled WGS sequence"/>
</dbReference>
<dbReference type="InterPro" id="IPR027381">
    <property type="entry name" value="LytR/CpsA/Psr_C"/>
</dbReference>
<evidence type="ECO:0000313" key="4">
    <source>
        <dbReference type="Proteomes" id="UP001595696"/>
    </source>
</evidence>
<dbReference type="EMBL" id="JBHSAX010000014">
    <property type="protein sequence ID" value="MFC3963337.1"/>
    <property type="molecule type" value="Genomic_DNA"/>
</dbReference>
<evidence type="ECO:0000259" key="2">
    <source>
        <dbReference type="Pfam" id="PF13399"/>
    </source>
</evidence>
<evidence type="ECO:0000313" key="3">
    <source>
        <dbReference type="EMBL" id="MFC3963337.1"/>
    </source>
</evidence>
<feature type="region of interest" description="Disordered" evidence="1">
    <location>
        <begin position="35"/>
        <end position="104"/>
    </location>
</feature>
<protein>
    <submittedName>
        <fullName evidence="3">LytR C-terminal domain-containing protein</fullName>
    </submittedName>
</protein>
<reference evidence="4" key="1">
    <citation type="journal article" date="2019" name="Int. J. Syst. Evol. Microbiol.">
        <title>The Global Catalogue of Microorganisms (GCM) 10K type strain sequencing project: providing services to taxonomists for standard genome sequencing and annotation.</title>
        <authorList>
            <consortium name="The Broad Institute Genomics Platform"/>
            <consortium name="The Broad Institute Genome Sequencing Center for Infectious Disease"/>
            <person name="Wu L."/>
            <person name="Ma J."/>
        </authorList>
    </citation>
    <scope>NUCLEOTIDE SEQUENCE [LARGE SCALE GENOMIC DNA]</scope>
    <source>
        <strain evidence="4">CGMCC 4.7330</strain>
    </source>
</reference>
<dbReference type="RefSeq" id="WP_378613078.1">
    <property type="nucleotide sequence ID" value="NZ_JBHSAX010000014.1"/>
</dbReference>
<feature type="compositionally biased region" description="Low complexity" evidence="1">
    <location>
        <begin position="35"/>
        <end position="90"/>
    </location>
</feature>